<dbReference type="PANTHER" id="PTHR46910:SF1">
    <property type="entry name" value="MISCELLANEOUS ZN(II)2CYS6 TRANSCRIPTION FACTOR (EUROFUNG)-RELATED"/>
    <property type="match status" value="1"/>
</dbReference>
<reference evidence="4" key="1">
    <citation type="submission" date="2021-02" db="EMBL/GenBank/DDBJ databases">
        <title>Genome sequence Cadophora malorum strain M34.</title>
        <authorList>
            <person name="Stefanovic E."/>
            <person name="Vu D."/>
            <person name="Scully C."/>
            <person name="Dijksterhuis J."/>
            <person name="Roader J."/>
            <person name="Houbraken J."/>
        </authorList>
    </citation>
    <scope>NUCLEOTIDE SEQUENCE</scope>
    <source>
        <strain evidence="4">M34</strain>
    </source>
</reference>
<evidence type="ECO:0000256" key="1">
    <source>
        <dbReference type="ARBA" id="ARBA00023242"/>
    </source>
</evidence>
<feature type="region of interest" description="Disordered" evidence="2">
    <location>
        <begin position="87"/>
        <end position="107"/>
    </location>
</feature>
<feature type="compositionally biased region" description="Basic and acidic residues" evidence="2">
    <location>
        <begin position="87"/>
        <end position="97"/>
    </location>
</feature>
<feature type="domain" description="Xylanolytic transcriptional activator regulatory" evidence="3">
    <location>
        <begin position="243"/>
        <end position="345"/>
    </location>
</feature>
<evidence type="ECO:0000313" key="5">
    <source>
        <dbReference type="Proteomes" id="UP000664132"/>
    </source>
</evidence>
<dbReference type="AlphaFoldDB" id="A0A8H7WDD0"/>
<evidence type="ECO:0000256" key="2">
    <source>
        <dbReference type="SAM" id="MobiDB-lite"/>
    </source>
</evidence>
<dbReference type="Proteomes" id="UP000664132">
    <property type="component" value="Unassembled WGS sequence"/>
</dbReference>
<dbReference type="GO" id="GO:0008270">
    <property type="term" value="F:zinc ion binding"/>
    <property type="evidence" value="ECO:0007669"/>
    <property type="project" value="InterPro"/>
</dbReference>
<dbReference type="PANTHER" id="PTHR46910">
    <property type="entry name" value="TRANSCRIPTION FACTOR PDR1"/>
    <property type="match status" value="1"/>
</dbReference>
<dbReference type="SMART" id="SM00906">
    <property type="entry name" value="Fungal_trans"/>
    <property type="match status" value="1"/>
</dbReference>
<dbReference type="CDD" id="cd12148">
    <property type="entry name" value="fungal_TF_MHR"/>
    <property type="match status" value="1"/>
</dbReference>
<organism evidence="4 5">
    <name type="scientific">Cadophora malorum</name>
    <dbReference type="NCBI Taxonomy" id="108018"/>
    <lineage>
        <taxon>Eukaryota</taxon>
        <taxon>Fungi</taxon>
        <taxon>Dikarya</taxon>
        <taxon>Ascomycota</taxon>
        <taxon>Pezizomycotina</taxon>
        <taxon>Leotiomycetes</taxon>
        <taxon>Helotiales</taxon>
        <taxon>Ploettnerulaceae</taxon>
        <taxon>Cadophora</taxon>
    </lineage>
</organism>
<dbReference type="InterPro" id="IPR007219">
    <property type="entry name" value="XnlR_reg_dom"/>
</dbReference>
<dbReference type="OrthoDB" id="3364175at2759"/>
<comment type="caution">
    <text evidence="4">The sequence shown here is derived from an EMBL/GenBank/DDBJ whole genome shotgun (WGS) entry which is preliminary data.</text>
</comment>
<proteinExistence type="predicted"/>
<protein>
    <recommendedName>
        <fullName evidence="3">Xylanolytic transcriptional activator regulatory domain-containing protein</fullName>
    </recommendedName>
</protein>
<dbReference type="EMBL" id="JAFJYH010000044">
    <property type="protein sequence ID" value="KAG4422749.1"/>
    <property type="molecule type" value="Genomic_DNA"/>
</dbReference>
<keyword evidence="5" id="KW-1185">Reference proteome</keyword>
<dbReference type="GO" id="GO:0006351">
    <property type="term" value="P:DNA-templated transcription"/>
    <property type="evidence" value="ECO:0007669"/>
    <property type="project" value="InterPro"/>
</dbReference>
<dbReference type="Pfam" id="PF04082">
    <property type="entry name" value="Fungal_trans"/>
    <property type="match status" value="1"/>
</dbReference>
<sequence length="507" mass="56377">MDALCQKMEALMSQFSEGLQTLSTATAQVGSQSSQTLELPVSDPMFAAPYQFDDHFMDGFTFPNDFVLDGSGVSPNTNSAAKTTVDVTDKGNDHECDGSELGDVDGSENVGKSVVDHYMTTDSYGKLRYVGGTSNMVIIEALKSLSPQGAAAGTLKDPRHMGADSDPLEFPFFTRGVTWPRLPGLAKPEQLKLPPRYISDLLINLYFDQLHYTMPVLYRPHFMQRYRLLLASRSSGNIDAGFLSVFFAVCACAAGLLPREPGQPAMFTGLRYYESAVSLHYASTADTYQRSPARGTGELLKEELCRRVWWSVYGLDRVLSNCLGRPMAVEDGDCDCEIPLDLDDEVLESYCKTSESFLDDRKTSRLTGFLVFTKLCKVSGQIARSMTSLMLQRKDMNLVKVRKLRKLVTELESELSGWLQHVPDVIKFSVNDCDQASPHLTIIRNMSSAATAMEEDIESSISCMTNLESVWIPAKRSRVMLEELFKVSTRLKNQKRPYFESEPSGAI</sequence>
<name>A0A8H7WDD0_9HELO</name>
<dbReference type="GO" id="GO:0003677">
    <property type="term" value="F:DNA binding"/>
    <property type="evidence" value="ECO:0007669"/>
    <property type="project" value="InterPro"/>
</dbReference>
<gene>
    <name evidence="4" type="ORF">IFR04_004097</name>
</gene>
<evidence type="ECO:0000259" key="3">
    <source>
        <dbReference type="SMART" id="SM00906"/>
    </source>
</evidence>
<evidence type="ECO:0000313" key="4">
    <source>
        <dbReference type="EMBL" id="KAG4422749.1"/>
    </source>
</evidence>
<accession>A0A8H7WDD0</accession>
<keyword evidence="1" id="KW-0539">Nucleus</keyword>
<dbReference type="InterPro" id="IPR050987">
    <property type="entry name" value="AtrR-like"/>
</dbReference>
<dbReference type="GO" id="GO:0003700">
    <property type="term" value="F:DNA-binding transcription factor activity"/>
    <property type="evidence" value="ECO:0007669"/>
    <property type="project" value="InterPro"/>
</dbReference>